<reference evidence="4" key="1">
    <citation type="submission" date="2025-08" db="UniProtKB">
        <authorList>
            <consortium name="RefSeq"/>
        </authorList>
    </citation>
    <scope>IDENTIFICATION</scope>
    <source>
        <tissue evidence="4">Whole Larva</tissue>
    </source>
</reference>
<name>A0ABM1MDC4_NICVS</name>
<dbReference type="GeneID" id="108559738"/>
<dbReference type="Proteomes" id="UP000695000">
    <property type="component" value="Unplaced"/>
</dbReference>
<evidence type="ECO:0000313" key="4">
    <source>
        <dbReference type="RefSeq" id="XP_017772574.1"/>
    </source>
</evidence>
<sequence length="375" mass="44284">MKILEDSIYIKLYKEKSAELQKKIESRKREMKLMNDHLAVMKPQVEFMRNENERNLERIPLLQKIARQLEEANVLKEAKMKVEISEIEEASLRCKLQYRRLEEEYQNRTPGYKELKETQIELMKLEFEEKLMEQHKQDEKQRAILQKDINDRLRNIAVVEFAKKYVAYKNNEKLVAEIKEKSEACEVLMQQYQERLSKSDSRMFQLNIDPKLPKRFLEIEELQQRKVICVDWKAESFRKVPDKMENPTPKSIGKPSTPVKEKLPAPFKIPQTVVAPKETVTETAAMKMSQEKPLVEIIHQHIIPPTLESSNLVQQYDDQIDMLQTLNISPTRSYNDIDVPMNFDDSFRGSQYALQSPIPAESKDERKSDNFVFNF</sequence>
<dbReference type="RefSeq" id="XP_017772574.1">
    <property type="nucleotide sequence ID" value="XM_017917085.1"/>
</dbReference>
<keyword evidence="3" id="KW-1185">Reference proteome</keyword>
<keyword evidence="1" id="KW-0175">Coiled coil</keyword>
<organism evidence="3 4">
    <name type="scientific">Nicrophorus vespilloides</name>
    <name type="common">Boreal carrion beetle</name>
    <dbReference type="NCBI Taxonomy" id="110193"/>
    <lineage>
        <taxon>Eukaryota</taxon>
        <taxon>Metazoa</taxon>
        <taxon>Ecdysozoa</taxon>
        <taxon>Arthropoda</taxon>
        <taxon>Hexapoda</taxon>
        <taxon>Insecta</taxon>
        <taxon>Pterygota</taxon>
        <taxon>Neoptera</taxon>
        <taxon>Endopterygota</taxon>
        <taxon>Coleoptera</taxon>
        <taxon>Polyphaga</taxon>
        <taxon>Staphyliniformia</taxon>
        <taxon>Silphidae</taxon>
        <taxon>Nicrophorinae</taxon>
        <taxon>Nicrophorus</taxon>
    </lineage>
</organism>
<feature type="region of interest" description="Disordered" evidence="2">
    <location>
        <begin position="241"/>
        <end position="260"/>
    </location>
</feature>
<protein>
    <submittedName>
        <fullName evidence="4">Uncharacterized protein LOC108559738</fullName>
    </submittedName>
</protein>
<feature type="region of interest" description="Disordered" evidence="2">
    <location>
        <begin position="356"/>
        <end position="375"/>
    </location>
</feature>
<accession>A0ABM1MDC4</accession>
<proteinExistence type="predicted"/>
<feature type="coiled-coil region" evidence="1">
    <location>
        <begin position="128"/>
        <end position="195"/>
    </location>
</feature>
<evidence type="ECO:0000313" key="3">
    <source>
        <dbReference type="Proteomes" id="UP000695000"/>
    </source>
</evidence>
<gene>
    <name evidence="4" type="primary">LOC108559738</name>
</gene>
<evidence type="ECO:0000256" key="1">
    <source>
        <dbReference type="SAM" id="Coils"/>
    </source>
</evidence>
<evidence type="ECO:0000256" key="2">
    <source>
        <dbReference type="SAM" id="MobiDB-lite"/>
    </source>
</evidence>